<evidence type="ECO:0000259" key="2">
    <source>
        <dbReference type="PROSITE" id="PS50026"/>
    </source>
</evidence>
<dbReference type="STRING" id="1661398.A0A482VUK7"/>
<dbReference type="InterPro" id="IPR003645">
    <property type="entry name" value="Fol_N"/>
</dbReference>
<organism evidence="3 4">
    <name type="scientific">Asbolus verrucosus</name>
    <name type="common">Desert ironclad beetle</name>
    <dbReference type="NCBI Taxonomy" id="1661398"/>
    <lineage>
        <taxon>Eukaryota</taxon>
        <taxon>Metazoa</taxon>
        <taxon>Ecdysozoa</taxon>
        <taxon>Arthropoda</taxon>
        <taxon>Hexapoda</taxon>
        <taxon>Insecta</taxon>
        <taxon>Pterygota</taxon>
        <taxon>Neoptera</taxon>
        <taxon>Endopterygota</taxon>
        <taxon>Coleoptera</taxon>
        <taxon>Polyphaga</taxon>
        <taxon>Cucujiformia</taxon>
        <taxon>Tenebrionidae</taxon>
        <taxon>Pimeliinae</taxon>
        <taxon>Asbolus</taxon>
    </lineage>
</organism>
<feature type="domain" description="EGF-like" evidence="2">
    <location>
        <begin position="266"/>
        <end position="305"/>
    </location>
</feature>
<dbReference type="SMART" id="SM00181">
    <property type="entry name" value="EGF"/>
    <property type="match status" value="20"/>
</dbReference>
<comment type="caution">
    <text evidence="3">The sequence shown here is derived from an EMBL/GenBank/DDBJ whole genome shotgun (WGS) entry which is preliminary data.</text>
</comment>
<dbReference type="PANTHER" id="PTHR22963">
    <property type="entry name" value="ENDOGLIN-RELATED"/>
    <property type="match status" value="1"/>
</dbReference>
<feature type="domain" description="EGF-like" evidence="2">
    <location>
        <begin position="1022"/>
        <end position="1057"/>
    </location>
</feature>
<reference evidence="3 4" key="1">
    <citation type="submission" date="2017-03" db="EMBL/GenBank/DDBJ databases">
        <title>Genome of the blue death feigning beetle - Asbolus verrucosus.</title>
        <authorList>
            <person name="Rider S.D."/>
        </authorList>
    </citation>
    <scope>NUCLEOTIDE SEQUENCE [LARGE SCALE GENOMIC DNA]</scope>
    <source>
        <strain evidence="3">Butters</strain>
        <tissue evidence="3">Head and leg muscle</tissue>
    </source>
</reference>
<sequence>MFTITMWTEFTMSRCRRCTFMFMLTQFLRKSTQLCPPGYEGDSFIFCNLKPVPQPPPLRDPCYPNPCGPNANCNDGICTCIPEYHGDPYDACNPECVLNAHCPRDKACVRNKCIDPCPGTCGVNAECAVYNHLPSCNCLQEYSGDPFVNCRKVEPPKPQNPCNPSPCGPNSQCREINGQAVCSCLIGYTGSPPTCRPECVSSSDCQLNKACINQKCVDPCPGTCGLKALCQVVNHNPICSCPPSYSGDPFIRCAIVYIEKEPAPQPQNPCYPSPCGPNSECKPTAAGTPECTCLPNYIGAPPNCRPECVTNNDCSKELACINQRCKDPCPGSCGLNARCIVVNHIPNCLCLDNYVGDPFTFCTVKPPTPTPPPPGPKDPCYPSPCGPNARCRAENNYAICECLPEYHGNPYENCRPECLANSDCPMNRACIKNKCQDPCPGTCGINAICTVTNHVPICSCPERYHGDAFRLCNPILEEPTVTNPCEPSPCGINTICRPSGDHAICECLPNFFGVASAGGCRPECTISSDCPRDKACVNTKCVDPCPGVCGFKAICQVINHSPVCSCPPPLIGDPFTLCKEQTTEPRDPCNPSPCRLNGQCRVINGVASCIYPECIINQDCPRDKACYNQKCRDPCHDACGLNAICQAINHKAICSCPPNYIGSPEVQCRLREIEVPKPKPECVQDSDCTNDKACINEQCQNPCLATPGICGQNAQCRPQVHRAVCICRDGYTGNAQRACFEIGCRSDSDCPPIQACINRECVDPCSFTSCGLNALCKADSNHKARCYCPDNFRGNPLIRCDRPECLQDEDCPYNLACRNQKCEDPCNCGTGALCRVTNHRAQCSCPPGYSGNPLSTCRFVPPAKPPQCKMDADCASKLACFSGLCKNPCIETKPCGANAECSVVDTLPLRTMSCLCLPGYVGDADVECKLGPKEKPGCLSNDECAQSEVCINRNCINPCAVGNPCALTAECRPTNHKAVCRCPTGLTGNPFIKCYQEPTVKPECTSDSECSNDKSCINQRCQDPCAVSDPCGTNAQCRTSLHRPTCICPDGWGGNPQIICYKPECTTDNDCPYNRACINENCLNPCASHSCGRGAECLVQNHRASCQCPAGMQGNPLVACIAGICQYNEDCADHEACDRLNRVCRPVCEDDSCAETATCIGQDHQAKCHCPPGTTGSPYIECIGGKPSKPEPECRSDSDCSSHLACINQLCKNPCAGGDVCTPDQECRVLDTLPLRTVLCQCPPDTIADHSGHCKPISYGQPECQVTTEINVLEVAASRLAESTHVASMRYVIRFIIKQYVPALLNTLEILTSNVPTLEEYPHQGQYQNATVTMIALSIKLAEMTFASIHVSTRNNVPLAHFVPLITTEPNVTVQQDMKETLELNVYHLLDQRSVVLQILNIVKLLTIIPSVIAYLDILETHKLVASNWVANLTMNVTTTNNVITDNVSILVYWVILAQETLNATVITTEPLANVLLVTQEIHSIAANVLNATQTQIVRITEHVLNNVVSTLVPALQIHLVPKMQSVTPKITLPVVFAHHTYRKVTQCLTVWHQH</sequence>
<feature type="domain" description="EGF-like" evidence="2">
    <location>
        <begin position="481"/>
        <end position="517"/>
    </location>
</feature>
<dbReference type="SMART" id="SM00274">
    <property type="entry name" value="FOLN"/>
    <property type="match status" value="5"/>
</dbReference>
<dbReference type="PANTHER" id="PTHR22963:SF39">
    <property type="entry name" value="DUMPY"/>
    <property type="match status" value="1"/>
</dbReference>
<proteinExistence type="predicted"/>
<dbReference type="SUPFAM" id="SSF90148">
    <property type="entry name" value="DPY module"/>
    <property type="match status" value="10"/>
</dbReference>
<dbReference type="PROSITE" id="PS50026">
    <property type="entry name" value="EGF_3"/>
    <property type="match status" value="5"/>
</dbReference>
<dbReference type="EMBL" id="QDEB01063094">
    <property type="protein sequence ID" value="RZC36323.1"/>
    <property type="molecule type" value="Genomic_DNA"/>
</dbReference>
<evidence type="ECO:0000313" key="4">
    <source>
        <dbReference type="Proteomes" id="UP000292052"/>
    </source>
</evidence>
<evidence type="ECO:0000313" key="3">
    <source>
        <dbReference type="EMBL" id="RZC36323.1"/>
    </source>
</evidence>
<keyword evidence="4" id="KW-1185">Reference proteome</keyword>
<comment type="caution">
    <text evidence="1">Lacks conserved residue(s) required for the propagation of feature annotation.</text>
</comment>
<dbReference type="Pfam" id="PF21164">
    <property type="entry name" value="Dumpy_DPY"/>
    <property type="match status" value="10"/>
</dbReference>
<dbReference type="SMART" id="SM00286">
    <property type="entry name" value="PTI"/>
    <property type="match status" value="6"/>
</dbReference>
<accession>A0A482VUK7</accession>
<gene>
    <name evidence="3" type="ORF">BDFB_000158</name>
</gene>
<evidence type="ECO:0000256" key="1">
    <source>
        <dbReference type="PROSITE-ProRule" id="PRU00076"/>
    </source>
</evidence>
<protein>
    <recommendedName>
        <fullName evidence="2">EGF-like domain-containing protein</fullName>
    </recommendedName>
</protein>
<keyword evidence="1" id="KW-0245">EGF-like domain</keyword>
<dbReference type="InterPro" id="IPR048407">
    <property type="entry name" value="Dumpy_DPY"/>
</dbReference>
<name>A0A482VUK7_ASBVE</name>
<dbReference type="PROSITE" id="PS01186">
    <property type="entry name" value="EGF_2"/>
    <property type="match status" value="3"/>
</dbReference>
<dbReference type="OrthoDB" id="4405280at2759"/>
<dbReference type="Proteomes" id="UP000292052">
    <property type="component" value="Unassembled WGS sequence"/>
</dbReference>
<feature type="domain" description="EGF-like" evidence="2">
    <location>
        <begin position="376"/>
        <end position="415"/>
    </location>
</feature>
<dbReference type="InterPro" id="IPR000742">
    <property type="entry name" value="EGF"/>
</dbReference>
<feature type="domain" description="EGF-like" evidence="2">
    <location>
        <begin position="158"/>
        <end position="196"/>
    </location>
</feature>